<feature type="region of interest" description="Disordered" evidence="1">
    <location>
        <begin position="134"/>
        <end position="267"/>
    </location>
</feature>
<dbReference type="InterPro" id="IPR004274">
    <property type="entry name" value="FCP1_dom"/>
</dbReference>
<sequence>MEVLESSDSYKVEGDYHALKWVWSLSKVWKCDDASHSRLRGQQINLSLEAIHDAFHLPAGTTMCPKMKKCLHIEDWFDYYDEKKKAFWSNLCLKPGWAPILELLNALLLCRRYPKEVTGLLIWYIKTKVDPDGNPERIIQDVAPVDPGHENQVPQEGDSSEDESIPPGDHHEEDDEHMVPVGGGVEPPANDQPAAQDTTMEEVLSDDPSREGSAETGQSLPSHAKAGPSSSYREESGANLGSTHANKLERSKDLEPTNSGSERVRGPYIVHPIPSTIPSLLALRSAVKNCQPGEASRHSMEVDVSPDITKNPDTSGSEFLIVPRRADASKHLPWAQPMKEDVRPEITALSVPLGTDRVQDRNCTLAVENNAGVSSKHTPEQYCQEDGRDIIKSAPDTQITPMGTDTAQDRNCTPEARTKVRNRPEKGKKPAEECENPFRPEQLQQLQQLELKMMADLYSKQLDAQKLNEAFSFLLRQREEEMKRLAEREFRDNFKNDVLPWARELLKAIHVCELDLHAAYKQTRMIHKERWIEFARYGSAFYALRSIPTPDLERMIVENRAENYMNKFRFYEPLPCMNEEHDHYCPPGCDIVDGHICRVCSPAANTAQQTHLLVKQAGADQVIDPLFTGWNYGFHKIEELPDPMSLRYKPNIWYLGKEMVDLEALERSAFVVTESTPTPVGTVGTTESTPSGEASSRGANITPSEEESSRGANITPSGEGSSRGANITPSGEGSSRGADVTPSGKGTSHEAVTDVPGQVLEHGREPVESPLTPSQLEIAKGLEILMRFQRFGNVTPMQVTETHYSHRINLANYDIEGKSDERIRIAVAELLTEVEREVRQAGSVYFRILHKIFVGAGGDVPRWSEAYEWVMEKYLEMQIRCRNLTNTEYRLLNDLRELQPTAEALKHLQHRQKELRYVVEKLTSEVKILRRQKVALVVSVRSAVSYEGEGEHIPNKVEQPGKKTLVLELNGLLVKVANNRDSLFPCKETKYGIFKAANHIFYVVRNETYDFIFQCLIKSNLLLWSSRKGDNLTVIIRDMETRKLIPNLMNTKCVAIWAQEECEAHHTSREDHKGGVLYAKPLDKMYELNVSTRMVLMVDDSVEKNSTNHPHQAVHPPTFDPFKGKLGERQAVDRWDRLVEYWGLPVAEDLAFMFSSLSRRQQSGLQSEYLRKVADARKLRLTDVEAALEAAEQKNQAERDEWEKRKPPPPDEGAKRKPRPLVPQSGHAVEKDGMAEVLLQATRDPEMEAMPGSNL</sequence>
<dbReference type="AlphaFoldDB" id="A0ABD3GCF4"/>
<reference evidence="3 4" key="1">
    <citation type="submission" date="2024-09" db="EMBL/GenBank/DDBJ databases">
        <title>Chromosome-scale assembly of Riccia sorocarpa.</title>
        <authorList>
            <person name="Paukszto L."/>
        </authorList>
    </citation>
    <scope>NUCLEOTIDE SEQUENCE [LARGE SCALE GENOMIC DNA]</scope>
    <source>
        <strain evidence="3">LP-2024</strain>
        <tissue evidence="3">Aerial parts of the thallus</tissue>
    </source>
</reference>
<dbReference type="EMBL" id="JBJQOH010000008">
    <property type="protein sequence ID" value="KAL3676291.1"/>
    <property type="molecule type" value="Genomic_DNA"/>
</dbReference>
<feature type="compositionally biased region" description="Basic and acidic residues" evidence="1">
    <location>
        <begin position="246"/>
        <end position="255"/>
    </location>
</feature>
<feature type="compositionally biased region" description="Polar residues" evidence="1">
    <location>
        <begin position="710"/>
        <end position="733"/>
    </location>
</feature>
<keyword evidence="4" id="KW-1185">Reference proteome</keyword>
<evidence type="ECO:0000313" key="3">
    <source>
        <dbReference type="EMBL" id="KAL3676291.1"/>
    </source>
</evidence>
<feature type="region of interest" description="Disordered" evidence="1">
    <location>
        <begin position="1191"/>
        <end position="1255"/>
    </location>
</feature>
<dbReference type="InterPro" id="IPR023214">
    <property type="entry name" value="HAD_sf"/>
</dbReference>
<accession>A0ABD3GCF4</accession>
<protein>
    <recommendedName>
        <fullName evidence="2">FCP1 homology domain-containing protein</fullName>
    </recommendedName>
</protein>
<evidence type="ECO:0000313" key="4">
    <source>
        <dbReference type="Proteomes" id="UP001633002"/>
    </source>
</evidence>
<feature type="region of interest" description="Disordered" evidence="1">
    <location>
        <begin position="676"/>
        <end position="755"/>
    </location>
</feature>
<proteinExistence type="predicted"/>
<feature type="region of interest" description="Disordered" evidence="1">
    <location>
        <begin position="294"/>
        <end position="317"/>
    </location>
</feature>
<evidence type="ECO:0000256" key="1">
    <source>
        <dbReference type="SAM" id="MobiDB-lite"/>
    </source>
</evidence>
<feature type="compositionally biased region" description="Polar residues" evidence="1">
    <location>
        <begin position="395"/>
        <end position="411"/>
    </location>
</feature>
<feature type="compositionally biased region" description="Low complexity" evidence="1">
    <location>
        <begin position="676"/>
        <end position="693"/>
    </location>
</feature>
<dbReference type="Proteomes" id="UP001633002">
    <property type="component" value="Unassembled WGS sequence"/>
</dbReference>
<gene>
    <name evidence="3" type="ORF">R1sor_026239</name>
</gene>
<dbReference type="Gene3D" id="3.40.50.1000">
    <property type="entry name" value="HAD superfamily/HAD-like"/>
    <property type="match status" value="1"/>
</dbReference>
<dbReference type="Pfam" id="PF03031">
    <property type="entry name" value="NIF"/>
    <property type="match status" value="1"/>
</dbReference>
<name>A0ABD3GCF4_9MARC</name>
<feature type="domain" description="FCP1 homology" evidence="2">
    <location>
        <begin position="963"/>
        <end position="1119"/>
    </location>
</feature>
<feature type="compositionally biased region" description="Basic and acidic residues" evidence="1">
    <location>
        <begin position="1191"/>
        <end position="1215"/>
    </location>
</feature>
<evidence type="ECO:0000259" key="2">
    <source>
        <dbReference type="Pfam" id="PF03031"/>
    </source>
</evidence>
<feature type="region of interest" description="Disordered" evidence="1">
    <location>
        <begin position="393"/>
        <end position="439"/>
    </location>
</feature>
<organism evidence="3 4">
    <name type="scientific">Riccia sorocarpa</name>
    <dbReference type="NCBI Taxonomy" id="122646"/>
    <lineage>
        <taxon>Eukaryota</taxon>
        <taxon>Viridiplantae</taxon>
        <taxon>Streptophyta</taxon>
        <taxon>Embryophyta</taxon>
        <taxon>Marchantiophyta</taxon>
        <taxon>Marchantiopsida</taxon>
        <taxon>Marchantiidae</taxon>
        <taxon>Marchantiales</taxon>
        <taxon>Ricciaceae</taxon>
        <taxon>Riccia</taxon>
    </lineage>
</organism>
<feature type="compositionally biased region" description="Basic and acidic residues" evidence="1">
    <location>
        <begin position="416"/>
        <end position="438"/>
    </location>
</feature>
<comment type="caution">
    <text evidence="3">The sequence shown here is derived from an EMBL/GenBank/DDBJ whole genome shotgun (WGS) entry which is preliminary data.</text>
</comment>